<organism evidence="1">
    <name type="scientific">Muribaculaceae bacterium Z82</name>
    <dbReference type="NCBI Taxonomy" id="2304548"/>
    <lineage>
        <taxon>Bacteria</taxon>
        <taxon>Pseudomonadati</taxon>
        <taxon>Bacteroidota</taxon>
        <taxon>Bacteroidia</taxon>
        <taxon>Bacteroidales</taxon>
        <taxon>Muribaculaceae</taxon>
    </lineage>
</organism>
<reference evidence="1" key="1">
    <citation type="submission" date="2018-08" db="EMBL/GenBank/DDBJ databases">
        <title>Murine metabolic-syndrome-specific gut microbial biobank.</title>
        <authorList>
            <person name="Liu C."/>
        </authorList>
    </citation>
    <scope>NUCLEOTIDE SEQUENCE [LARGE SCALE GENOMIC DNA]</scope>
    <source>
        <strain evidence="1">Z82</strain>
    </source>
</reference>
<accession>A0A7C9P0B6</accession>
<gene>
    <name evidence="1" type="ORF">D1639_10930</name>
</gene>
<protein>
    <submittedName>
        <fullName evidence="1">Uncharacterized protein</fullName>
    </submittedName>
</protein>
<proteinExistence type="predicted"/>
<dbReference type="EMBL" id="QWKH01000148">
    <property type="protein sequence ID" value="NBI35530.1"/>
    <property type="molecule type" value="Genomic_DNA"/>
</dbReference>
<comment type="caution">
    <text evidence="1">The sequence shown here is derived from an EMBL/GenBank/DDBJ whole genome shotgun (WGS) entry which is preliminary data.</text>
</comment>
<evidence type="ECO:0000313" key="1">
    <source>
        <dbReference type="EMBL" id="NBI35530.1"/>
    </source>
</evidence>
<name>A0A7C9P0B6_9BACT</name>
<dbReference type="AlphaFoldDB" id="A0A7C9P0B6"/>
<sequence>MVAGALRDAVAAARLQPANTDALRPVLVNTAHVAAAGDGATLDALLRAKGAVAAHPLEGNDSFASVMGSLEEVALERVEEAVGGITVAEVKVVPGAGEPFTVSLGLPPAVAEGARGAVSEAFAWLRRLQAQGGGERPWE</sequence>